<dbReference type="InterPro" id="IPR033116">
    <property type="entry name" value="TRYPSIN_SER"/>
</dbReference>
<evidence type="ECO:0000256" key="2">
    <source>
        <dbReference type="ARBA" id="ARBA00024195"/>
    </source>
</evidence>
<keyword evidence="3" id="KW-0378">Hydrolase</keyword>
<dbReference type="InterPro" id="IPR009003">
    <property type="entry name" value="Peptidase_S1_PA"/>
</dbReference>
<evidence type="ECO:0000259" key="5">
    <source>
        <dbReference type="PROSITE" id="PS50240"/>
    </source>
</evidence>
<dbReference type="GO" id="GO:0004252">
    <property type="term" value="F:serine-type endopeptidase activity"/>
    <property type="evidence" value="ECO:0007669"/>
    <property type="project" value="InterPro"/>
</dbReference>
<dbReference type="FunFam" id="2.40.10.10:FF:000130">
    <property type="entry name" value="Chymotrypsinogen A"/>
    <property type="match status" value="1"/>
</dbReference>
<dbReference type="CDD" id="cd00190">
    <property type="entry name" value="Tryp_SPc"/>
    <property type="match status" value="1"/>
</dbReference>
<gene>
    <name evidence="6" type="primary">KLKB1</name>
</gene>
<organism evidence="6">
    <name type="scientific">Bactrocera dorsalis</name>
    <name type="common">Oriental fruit fly</name>
    <name type="synonym">Dacus dorsalis</name>
    <dbReference type="NCBI Taxonomy" id="27457"/>
    <lineage>
        <taxon>Eukaryota</taxon>
        <taxon>Metazoa</taxon>
        <taxon>Ecdysozoa</taxon>
        <taxon>Arthropoda</taxon>
        <taxon>Hexapoda</taxon>
        <taxon>Insecta</taxon>
        <taxon>Pterygota</taxon>
        <taxon>Neoptera</taxon>
        <taxon>Endopterygota</taxon>
        <taxon>Diptera</taxon>
        <taxon>Brachycera</taxon>
        <taxon>Muscomorpha</taxon>
        <taxon>Tephritoidea</taxon>
        <taxon>Tephritidae</taxon>
        <taxon>Bactrocera</taxon>
        <taxon>Bactrocera</taxon>
    </lineage>
</organism>
<proteinExistence type="inferred from homology"/>
<dbReference type="SMART" id="SM00020">
    <property type="entry name" value="Tryp_SPc"/>
    <property type="match status" value="1"/>
</dbReference>
<dbReference type="Pfam" id="PF00089">
    <property type="entry name" value="Trypsin"/>
    <property type="match status" value="2"/>
</dbReference>
<comment type="similarity">
    <text evidence="2">Belongs to the peptidase S1 family. CLIP subfamily.</text>
</comment>
<dbReference type="PROSITE" id="PS51257">
    <property type="entry name" value="PROKAR_LIPOPROTEIN"/>
    <property type="match status" value="1"/>
</dbReference>
<dbReference type="InterPro" id="IPR018114">
    <property type="entry name" value="TRYPSIN_HIS"/>
</dbReference>
<evidence type="ECO:0000256" key="4">
    <source>
        <dbReference type="SAM" id="SignalP"/>
    </source>
</evidence>
<keyword evidence="3" id="KW-0720">Serine protease</keyword>
<keyword evidence="3" id="KW-0645">Protease</keyword>
<dbReference type="Gene3D" id="2.40.10.10">
    <property type="entry name" value="Trypsin-like serine proteases"/>
    <property type="match status" value="2"/>
</dbReference>
<evidence type="ECO:0000256" key="1">
    <source>
        <dbReference type="ARBA" id="ARBA00023157"/>
    </source>
</evidence>
<sequence length="435" mass="49011">MFFLPRSLLLCLIIFVPIAATTTRSFNYQQFSAGCGSRSSRREPRAAEATDSAQEIQKQVNRTARIISGAPTKDGQYPWQASLELLHPSMGFLGHWCGAVLIHPYWILSAAHCIHNDLFNLPIPLLWTVVLGEHNRLEESGYEQRVPVDKIILHKRYHNFRHDLALLKLSSPANLAKTSNIRVICLPFAFNEQSLSEINLPSSDEEIVAEGESEDPLEPGLSGVPDLNDNFLRSVQKVRRNRNVTLPSMRELMNTKILSRLKQTDMQRQGRMLHSTRRRNDKLMKVQGNYREYEGSADSRKHYWTDGEELEDYRDLPYSDCVATGWGKSNVSSDLTNVLLKTRVPLHNSERCRAAYGSFVKIHRGHLCAGKLNGKGGTCVGDSGGPLQCRLSKSGPWLLAGITSFGSGCAMEGFPDVYVRISYYMKWIQDTIAKE</sequence>
<keyword evidence="4" id="KW-0732">Signal</keyword>
<dbReference type="InterPro" id="IPR001254">
    <property type="entry name" value="Trypsin_dom"/>
</dbReference>
<name>A0A034VKV2_BACDO</name>
<feature type="domain" description="Peptidase S1" evidence="5">
    <location>
        <begin position="66"/>
        <end position="433"/>
    </location>
</feature>
<dbReference type="PROSITE" id="PS00135">
    <property type="entry name" value="TRYPSIN_SER"/>
    <property type="match status" value="1"/>
</dbReference>
<feature type="chain" id="PRO_5044537796" evidence="4">
    <location>
        <begin position="21"/>
        <end position="435"/>
    </location>
</feature>
<evidence type="ECO:0000313" key="6">
    <source>
        <dbReference type="EMBL" id="JAC42163.1"/>
    </source>
</evidence>
<dbReference type="PROSITE" id="PS50240">
    <property type="entry name" value="TRYPSIN_DOM"/>
    <property type="match status" value="1"/>
</dbReference>
<protein>
    <submittedName>
        <fullName evidence="6">Plasma kallikrein</fullName>
    </submittedName>
</protein>
<evidence type="ECO:0000256" key="3">
    <source>
        <dbReference type="RuleBase" id="RU363034"/>
    </source>
</evidence>
<dbReference type="PANTHER" id="PTHR24256">
    <property type="entry name" value="TRYPTASE-RELATED"/>
    <property type="match status" value="1"/>
</dbReference>
<dbReference type="EMBL" id="GAKP01016789">
    <property type="protein sequence ID" value="JAC42163.1"/>
    <property type="molecule type" value="Transcribed_RNA"/>
</dbReference>
<reference evidence="6" key="1">
    <citation type="journal article" date="2014" name="BMC Genomics">
        <title>Characterizing the developmental transcriptome of the oriental fruit fly, Bactrocera dorsalis (Diptera: Tephritidae) through comparative genomic analysis with Drosophila melanogaster utilizing modENCODE datasets.</title>
        <authorList>
            <person name="Geib S.M."/>
            <person name="Calla B."/>
            <person name="Hall B."/>
            <person name="Hou S."/>
            <person name="Manoukis N.C."/>
        </authorList>
    </citation>
    <scope>NUCLEOTIDE SEQUENCE</scope>
    <source>
        <strain evidence="6">Punador</strain>
    </source>
</reference>
<dbReference type="SUPFAM" id="SSF50494">
    <property type="entry name" value="Trypsin-like serine proteases"/>
    <property type="match status" value="1"/>
</dbReference>
<dbReference type="OrthoDB" id="7863416at2759"/>
<dbReference type="InterPro" id="IPR051487">
    <property type="entry name" value="Ser/Thr_Proteases_Immune/Dev"/>
</dbReference>
<dbReference type="AlphaFoldDB" id="A0A034VKV2"/>
<accession>A0A034VKV2</accession>
<feature type="signal peptide" evidence="4">
    <location>
        <begin position="1"/>
        <end position="20"/>
    </location>
</feature>
<keyword evidence="1" id="KW-1015">Disulfide bond</keyword>
<dbReference type="PRINTS" id="PR00722">
    <property type="entry name" value="CHYMOTRYPSIN"/>
</dbReference>
<dbReference type="GO" id="GO:0006508">
    <property type="term" value="P:proteolysis"/>
    <property type="evidence" value="ECO:0007669"/>
    <property type="project" value="UniProtKB-KW"/>
</dbReference>
<dbReference type="InterPro" id="IPR001314">
    <property type="entry name" value="Peptidase_S1A"/>
</dbReference>
<dbReference type="InterPro" id="IPR043504">
    <property type="entry name" value="Peptidase_S1_PA_chymotrypsin"/>
</dbReference>
<dbReference type="FunFam" id="2.40.10.10:FF:000002">
    <property type="entry name" value="Transmembrane protease serine"/>
    <property type="match status" value="1"/>
</dbReference>
<dbReference type="PROSITE" id="PS00134">
    <property type="entry name" value="TRYPSIN_HIS"/>
    <property type="match status" value="1"/>
</dbReference>